<dbReference type="CDD" id="cd04301">
    <property type="entry name" value="NAT_SF"/>
    <property type="match status" value="1"/>
</dbReference>
<dbReference type="GO" id="GO:0016747">
    <property type="term" value="F:acyltransferase activity, transferring groups other than amino-acyl groups"/>
    <property type="evidence" value="ECO:0007669"/>
    <property type="project" value="InterPro"/>
</dbReference>
<sequence>MLATGEFYTIEQAHELFVKEFLNHKDNHLLSERLYFVVNSEGKYIGTAIGWSMELDGEEQGTLDWVSIIPEYQGKKLAKPLVSAVLKKVSEYVY</sequence>
<accession>A0A813YHQ6</accession>
<proteinExistence type="predicted"/>
<reference evidence="2" key="1">
    <citation type="submission" date="2021-02" db="EMBL/GenBank/DDBJ databases">
        <authorList>
            <person name="Nowell W R."/>
        </authorList>
    </citation>
    <scope>NUCLEOTIDE SEQUENCE</scope>
</reference>
<evidence type="ECO:0000313" key="2">
    <source>
        <dbReference type="EMBL" id="CAF0884227.1"/>
    </source>
</evidence>
<organism evidence="2 4">
    <name type="scientific">Adineta steineri</name>
    <dbReference type="NCBI Taxonomy" id="433720"/>
    <lineage>
        <taxon>Eukaryota</taxon>
        <taxon>Metazoa</taxon>
        <taxon>Spiralia</taxon>
        <taxon>Gnathifera</taxon>
        <taxon>Rotifera</taxon>
        <taxon>Eurotatoria</taxon>
        <taxon>Bdelloidea</taxon>
        <taxon>Adinetida</taxon>
        <taxon>Adinetidae</taxon>
        <taxon>Adineta</taxon>
    </lineage>
</organism>
<name>A0A813YHQ6_9BILA</name>
<gene>
    <name evidence="2" type="ORF">JYZ213_LOCUS9662</name>
    <name evidence="3" type="ORF">OXD698_LOCUS4562</name>
</gene>
<dbReference type="InterPro" id="IPR016181">
    <property type="entry name" value="Acyl_CoA_acyltransferase"/>
</dbReference>
<dbReference type="InterPro" id="IPR000182">
    <property type="entry name" value="GNAT_dom"/>
</dbReference>
<comment type="caution">
    <text evidence="2">The sequence shown here is derived from an EMBL/GenBank/DDBJ whole genome shotgun (WGS) entry which is preliminary data.</text>
</comment>
<evidence type="ECO:0000313" key="4">
    <source>
        <dbReference type="Proteomes" id="UP000663845"/>
    </source>
</evidence>
<dbReference type="Proteomes" id="UP000663845">
    <property type="component" value="Unassembled WGS sequence"/>
</dbReference>
<dbReference type="AlphaFoldDB" id="A0A813YHQ6"/>
<protein>
    <recommendedName>
        <fullName evidence="1">N-acetyltransferase domain-containing protein</fullName>
    </recommendedName>
</protein>
<feature type="domain" description="N-acetyltransferase" evidence="1">
    <location>
        <begin position="24"/>
        <end position="89"/>
    </location>
</feature>
<dbReference type="Proteomes" id="UP000663844">
    <property type="component" value="Unassembled WGS sequence"/>
</dbReference>
<evidence type="ECO:0000313" key="3">
    <source>
        <dbReference type="EMBL" id="CAF3564030.1"/>
    </source>
</evidence>
<dbReference type="SUPFAM" id="SSF55729">
    <property type="entry name" value="Acyl-CoA N-acyltransferases (Nat)"/>
    <property type="match status" value="1"/>
</dbReference>
<dbReference type="Gene3D" id="3.40.630.30">
    <property type="match status" value="1"/>
</dbReference>
<dbReference type="EMBL" id="CAJNOG010000068">
    <property type="protein sequence ID" value="CAF0884227.1"/>
    <property type="molecule type" value="Genomic_DNA"/>
</dbReference>
<evidence type="ECO:0000259" key="1">
    <source>
        <dbReference type="Pfam" id="PF00583"/>
    </source>
</evidence>
<dbReference type="Pfam" id="PF00583">
    <property type="entry name" value="Acetyltransf_1"/>
    <property type="match status" value="1"/>
</dbReference>
<dbReference type="EMBL" id="CAJOAZ010000174">
    <property type="protein sequence ID" value="CAF3564030.1"/>
    <property type="molecule type" value="Genomic_DNA"/>
</dbReference>